<keyword evidence="1" id="KW-1133">Transmembrane helix</keyword>
<evidence type="ECO:0000256" key="1">
    <source>
        <dbReference type="SAM" id="Phobius"/>
    </source>
</evidence>
<feature type="transmembrane region" description="Helical" evidence="1">
    <location>
        <begin position="72"/>
        <end position="94"/>
    </location>
</feature>
<reference evidence="2 3" key="1">
    <citation type="submission" date="2018-08" db="EMBL/GenBank/DDBJ databases">
        <title>A genome reference for cultivated species of the human gut microbiota.</title>
        <authorList>
            <person name="Zou Y."/>
            <person name="Xue W."/>
            <person name="Luo G."/>
        </authorList>
    </citation>
    <scope>NUCLEOTIDE SEQUENCE [LARGE SCALE GENOMIC DNA]</scope>
    <source>
        <strain evidence="2 3">AM28-23</strain>
    </source>
</reference>
<accession>A0A414JB55</accession>
<sequence>MKKLFFTIFCITQIGFILVYPTEALKAAREGLNLWLNVMIPTLLPFLICTGILVQTGLISRLLAPFKTLWKIVFGISPAGAYAVLVGMLCGYPMGAKTTSDLYENGQITKKEAEYLLTFVNQPSPVFVRTYLCQICLNDRVPFLKMMLILLASEWMTAQFFRFIIFRKKNYFGEETVMKKETPATSSSEAFLDVSIMNGFETITRLGGYILMFAILSACISRWYIPHNVPGYLLTGILELTTGLYRLQPLILPDITKSILAVFLTAFGGVCIAAQTRSLVTKELSVRSYIVAKLLNGVIAVILILLVTKIV</sequence>
<feature type="transmembrane region" description="Helical" evidence="1">
    <location>
        <begin position="206"/>
        <end position="225"/>
    </location>
</feature>
<keyword evidence="1" id="KW-0812">Transmembrane</keyword>
<gene>
    <name evidence="2" type="ORF">DW740_00230</name>
</gene>
<feature type="transmembrane region" description="Helical" evidence="1">
    <location>
        <begin position="286"/>
        <end position="307"/>
    </location>
</feature>
<dbReference type="AlphaFoldDB" id="A0A414JB55"/>
<dbReference type="EMBL" id="QSKF01000001">
    <property type="protein sequence ID" value="RHE41785.1"/>
    <property type="molecule type" value="Genomic_DNA"/>
</dbReference>
<evidence type="ECO:0000313" key="2">
    <source>
        <dbReference type="EMBL" id="RHE41785.1"/>
    </source>
</evidence>
<feature type="transmembrane region" description="Helical" evidence="1">
    <location>
        <begin position="259"/>
        <end position="280"/>
    </location>
</feature>
<feature type="transmembrane region" description="Helical" evidence="1">
    <location>
        <begin position="147"/>
        <end position="165"/>
    </location>
</feature>
<evidence type="ECO:0000313" key="3">
    <source>
        <dbReference type="Proteomes" id="UP000283745"/>
    </source>
</evidence>
<organism evidence="2 3">
    <name type="scientific">Blautia obeum</name>
    <dbReference type="NCBI Taxonomy" id="40520"/>
    <lineage>
        <taxon>Bacteria</taxon>
        <taxon>Bacillati</taxon>
        <taxon>Bacillota</taxon>
        <taxon>Clostridia</taxon>
        <taxon>Lachnospirales</taxon>
        <taxon>Lachnospiraceae</taxon>
        <taxon>Blautia</taxon>
    </lineage>
</organism>
<keyword evidence="1" id="KW-0472">Membrane</keyword>
<protein>
    <recommendedName>
        <fullName evidence="4">Sporulation integral membrane protein YlbJ</fullName>
    </recommendedName>
</protein>
<comment type="caution">
    <text evidence="2">The sequence shown here is derived from an EMBL/GenBank/DDBJ whole genome shotgun (WGS) entry which is preliminary data.</text>
</comment>
<dbReference type="RefSeq" id="WP_118048742.1">
    <property type="nucleotide sequence ID" value="NZ_CABJFK010000001.1"/>
</dbReference>
<proteinExistence type="predicted"/>
<name>A0A414JB55_9FIRM</name>
<dbReference type="Proteomes" id="UP000283745">
    <property type="component" value="Unassembled WGS sequence"/>
</dbReference>
<feature type="transmembrane region" description="Helical" evidence="1">
    <location>
        <begin position="34"/>
        <end position="60"/>
    </location>
</feature>
<evidence type="ECO:0008006" key="4">
    <source>
        <dbReference type="Google" id="ProtNLM"/>
    </source>
</evidence>